<dbReference type="PANTHER" id="PTHR12203">
    <property type="entry name" value="KDEL LYS-ASP-GLU-LEU CONTAINING - RELATED"/>
    <property type="match status" value="1"/>
</dbReference>
<reference evidence="2" key="1">
    <citation type="journal article" date="2014" name="Genome Announc.">
        <title>Complete sequencing and chromosome-scale genome assembly of the industrial progenitor strain P2niaD18 from the penicillin producer Penicillium chrysogenum.</title>
        <authorList>
            <person name="Specht T."/>
            <person name="Dahlmann T.A."/>
            <person name="Zadra I."/>
            <person name="Kurnsteiner H."/>
            <person name="Kuck U."/>
        </authorList>
    </citation>
    <scope>NUCLEOTIDE SEQUENCE [LARGE SCALE GENOMIC DNA]</scope>
    <source>
        <strain evidence="2">P2niaD18</strain>
    </source>
</reference>
<gene>
    <name evidence="2" type="ORF">EN45_086650</name>
</gene>
<dbReference type="Pfam" id="PF05686">
    <property type="entry name" value="Glyco_transf_90"/>
    <property type="match status" value="1"/>
</dbReference>
<evidence type="ECO:0000313" key="2">
    <source>
        <dbReference type="EMBL" id="KZN84525.1"/>
    </source>
</evidence>
<sequence>MFTQRPSFRYLATGAVVSLFILAFLVFGTGSPSLSSQFNIKTQSRPQYCAPPVNSSAGWEFIVERDGNNHGLSEDQCRIAFPKLFVEIDKSSALRENKLVTYKELDSRTVDDGMVRGIIDRGEVSETFALGDLGGLDLTYSIKLYIVDYAPMPVTASRARATLNSLHRALTAFPDRHLLPSIEFIFTTEDFAEDTTTPSPIWSYSKRDSHTSVWLMPDFGYWAWPEVQIGPYHEVRRRIAAIDDGETAADGTYVPGLQFQEKKKQLVWRGSLATNPPVRSKLLKSALGRSWASVRIIDWDDQNDIRFNLLPIEDHCRYMFLAHTEGRSFSGRGKYLLNCRSVVVSHALEWREAHHAALVSSGPDANYIEVDRDWSDLSRKIDYLIDNPDVAERIANNAVRTFRDRYLTPAAESCYWRQLIRQYSAACDFEPVLFSTARDGKTLPRGIPYDTWLLTH</sequence>
<name>A0A167QAH7_PENCH</name>
<dbReference type="EMBL" id="CM002800">
    <property type="protein sequence ID" value="KZN84525.1"/>
    <property type="molecule type" value="Genomic_DNA"/>
</dbReference>
<keyword evidence="2" id="KW-0808">Transferase</keyword>
<dbReference type="Proteomes" id="UP000076449">
    <property type="component" value="Chromosome III"/>
</dbReference>
<feature type="domain" description="Glycosyl transferase CAP10" evidence="1">
    <location>
        <begin position="178"/>
        <end position="430"/>
    </location>
</feature>
<dbReference type="GO" id="GO:0016740">
    <property type="term" value="F:transferase activity"/>
    <property type="evidence" value="ECO:0007669"/>
    <property type="project" value="UniProtKB-KW"/>
</dbReference>
<dbReference type="AlphaFoldDB" id="A0A167QAH7"/>
<accession>A0A167QAH7</accession>
<dbReference type="SMART" id="SM00672">
    <property type="entry name" value="CAP10"/>
    <property type="match status" value="1"/>
</dbReference>
<evidence type="ECO:0000259" key="1">
    <source>
        <dbReference type="SMART" id="SM00672"/>
    </source>
</evidence>
<dbReference type="PANTHER" id="PTHR12203:SF112">
    <property type="entry name" value="DUF821 DOMAIN PROTEIN (AFU_ORTHOLOGUE AFUA_2G14740)"/>
    <property type="match status" value="1"/>
</dbReference>
<proteinExistence type="predicted"/>
<protein>
    <submittedName>
        <fullName evidence="2">O-glucosyltransferase rumi-like protein</fullName>
    </submittedName>
</protein>
<dbReference type="InterPro" id="IPR051091">
    <property type="entry name" value="O-Glucosyltr/Glycosyltrsf_90"/>
</dbReference>
<dbReference type="InterPro" id="IPR006598">
    <property type="entry name" value="CAP10"/>
</dbReference>
<organism evidence="2">
    <name type="scientific">Penicillium chrysogenum</name>
    <name type="common">Penicillium notatum</name>
    <dbReference type="NCBI Taxonomy" id="5076"/>
    <lineage>
        <taxon>Eukaryota</taxon>
        <taxon>Fungi</taxon>
        <taxon>Dikarya</taxon>
        <taxon>Ascomycota</taxon>
        <taxon>Pezizomycotina</taxon>
        <taxon>Eurotiomycetes</taxon>
        <taxon>Eurotiomycetidae</taxon>
        <taxon>Eurotiales</taxon>
        <taxon>Aspergillaceae</taxon>
        <taxon>Penicillium</taxon>
        <taxon>Penicillium chrysogenum species complex</taxon>
    </lineage>
</organism>